<reference evidence="1" key="2">
    <citation type="submission" date="2020-09" db="EMBL/GenBank/DDBJ databases">
        <authorList>
            <person name="Sun Q."/>
            <person name="Zhou Y."/>
        </authorList>
    </citation>
    <scope>NUCLEOTIDE SEQUENCE</scope>
    <source>
        <strain evidence="1">CGMCC 4.7272</strain>
    </source>
</reference>
<name>A0A917PE36_9ACTN</name>
<evidence type="ECO:0000313" key="1">
    <source>
        <dbReference type="EMBL" id="GGJ72504.1"/>
    </source>
</evidence>
<dbReference type="EMBL" id="BMMU01000097">
    <property type="protein sequence ID" value="GGJ72504.1"/>
    <property type="molecule type" value="Genomic_DNA"/>
</dbReference>
<dbReference type="RefSeq" id="WP_189152436.1">
    <property type="nucleotide sequence ID" value="NZ_BAABER010000097.1"/>
</dbReference>
<accession>A0A917PE36</accession>
<protein>
    <submittedName>
        <fullName evidence="1">Uncharacterized protein</fullName>
    </submittedName>
</protein>
<keyword evidence="2" id="KW-1185">Reference proteome</keyword>
<dbReference type="AlphaFoldDB" id="A0A917PE36"/>
<evidence type="ECO:0000313" key="2">
    <source>
        <dbReference type="Proteomes" id="UP000625682"/>
    </source>
</evidence>
<sequence>MKSLIVCVARSVTIAEVCDQLLGKGIDAEFQGERILVSWTGGLAWIEPDSAGELEREYESDEISLIEKLIGKWVGFIIDYQALEVAKVIVAAVSERRVCVVDDDDTYLGLGSGYLER</sequence>
<comment type="caution">
    <text evidence="1">The sequence shown here is derived from an EMBL/GenBank/DDBJ whole genome shotgun (WGS) entry which is preliminary data.</text>
</comment>
<organism evidence="1 2">
    <name type="scientific">Streptomyces lacrimifluminis</name>
    <dbReference type="NCBI Taxonomy" id="1500077"/>
    <lineage>
        <taxon>Bacteria</taxon>
        <taxon>Bacillati</taxon>
        <taxon>Actinomycetota</taxon>
        <taxon>Actinomycetes</taxon>
        <taxon>Kitasatosporales</taxon>
        <taxon>Streptomycetaceae</taxon>
        <taxon>Streptomyces</taxon>
    </lineage>
</organism>
<dbReference type="Proteomes" id="UP000625682">
    <property type="component" value="Unassembled WGS sequence"/>
</dbReference>
<proteinExistence type="predicted"/>
<reference evidence="1" key="1">
    <citation type="journal article" date="2014" name="Int. J. Syst. Evol. Microbiol.">
        <title>Complete genome sequence of Corynebacterium casei LMG S-19264T (=DSM 44701T), isolated from a smear-ripened cheese.</title>
        <authorList>
            <consortium name="US DOE Joint Genome Institute (JGI-PGF)"/>
            <person name="Walter F."/>
            <person name="Albersmeier A."/>
            <person name="Kalinowski J."/>
            <person name="Ruckert C."/>
        </authorList>
    </citation>
    <scope>NUCLEOTIDE SEQUENCE</scope>
    <source>
        <strain evidence="1">CGMCC 4.7272</strain>
    </source>
</reference>
<gene>
    <name evidence="1" type="ORF">GCM10012282_81650</name>
</gene>